<reference evidence="2 4" key="1">
    <citation type="submission" date="2016-02" db="EMBL/GenBank/DDBJ databases">
        <title>Draft genome sequence of Acidibacillus ferrooxidans SLC66.</title>
        <authorList>
            <person name="Oliveira G."/>
            <person name="Nancucheo I."/>
            <person name="Dall'Agnol H."/>
            <person name="Johnson B."/>
            <person name="Oliveira R."/>
            <person name="Nunes G.L."/>
            <person name="Tzotzos G."/>
            <person name="Orellana S.C."/>
            <person name="Salim A.C."/>
            <person name="Araujo F.M."/>
        </authorList>
    </citation>
    <scope>NUCLEOTIDE SEQUENCE [LARGE SCALE GENOMIC DNA]</scope>
    <source>
        <strain evidence="2 4">SLC66</strain>
    </source>
</reference>
<name>A0A162TPR8_9BACL</name>
<dbReference type="Proteomes" id="UP000077421">
    <property type="component" value="Unassembled WGS sequence"/>
</dbReference>
<organism evidence="3 5">
    <name type="scientific">Ferroacidibacillus organovorans</name>
    <dbReference type="NCBI Taxonomy" id="1765683"/>
    <lineage>
        <taxon>Bacteria</taxon>
        <taxon>Bacillati</taxon>
        <taxon>Bacillota</taxon>
        <taxon>Bacilli</taxon>
        <taxon>Bacillales</taxon>
        <taxon>Alicyclobacillaceae</taxon>
        <taxon>Ferroacidibacillus</taxon>
    </lineage>
</organism>
<dbReference type="EMBL" id="MWPS01000016">
    <property type="protein sequence ID" value="OPG16467.1"/>
    <property type="molecule type" value="Genomic_DNA"/>
</dbReference>
<dbReference type="RefSeq" id="WP_067563189.1">
    <property type="nucleotide sequence ID" value="NZ_LSUQ01000012.1"/>
</dbReference>
<evidence type="ECO:0000313" key="3">
    <source>
        <dbReference type="EMBL" id="OPG16467.1"/>
    </source>
</evidence>
<keyword evidence="5" id="KW-1185">Reference proteome</keyword>
<keyword evidence="1" id="KW-1133">Transmembrane helix</keyword>
<dbReference type="EMBL" id="LSUQ01000012">
    <property type="protein sequence ID" value="OAG94293.1"/>
    <property type="molecule type" value="Genomic_DNA"/>
</dbReference>
<keyword evidence="1" id="KW-0472">Membrane</keyword>
<keyword evidence="1" id="KW-0812">Transmembrane</keyword>
<dbReference type="AlphaFoldDB" id="A0A162TPR8"/>
<gene>
    <name evidence="2" type="ORF">AYW79_06060</name>
    <name evidence="3" type="ORF">B2M26_06200</name>
</gene>
<evidence type="ECO:0000256" key="1">
    <source>
        <dbReference type="SAM" id="Phobius"/>
    </source>
</evidence>
<dbReference type="InterPro" id="IPR018730">
    <property type="entry name" value="DUF2273"/>
</dbReference>
<proteinExistence type="predicted"/>
<accession>A0A162TPR8</accession>
<reference evidence="3 5" key="2">
    <citation type="submission" date="2017-02" db="EMBL/GenBank/DDBJ databases">
        <title>Draft genome of Acidibacillus ferrooxidans Huett2.</title>
        <authorList>
            <person name="Schopf S."/>
        </authorList>
    </citation>
    <scope>NUCLEOTIDE SEQUENCE [LARGE SCALE GENOMIC DNA]</scope>
    <source>
        <strain evidence="3 5">Huett2</strain>
    </source>
</reference>
<comment type="caution">
    <text evidence="3">The sequence shown here is derived from an EMBL/GenBank/DDBJ whole genome shotgun (WGS) entry which is preliminary data.</text>
</comment>
<evidence type="ECO:0000313" key="5">
    <source>
        <dbReference type="Proteomes" id="UP000190229"/>
    </source>
</evidence>
<feature type="transmembrane region" description="Helical" evidence="1">
    <location>
        <begin position="21"/>
        <end position="52"/>
    </location>
</feature>
<evidence type="ECO:0008006" key="6">
    <source>
        <dbReference type="Google" id="ProtNLM"/>
    </source>
</evidence>
<dbReference type="Pfam" id="PF10031">
    <property type="entry name" value="DUF2273"/>
    <property type="match status" value="1"/>
</dbReference>
<dbReference type="Proteomes" id="UP000190229">
    <property type="component" value="Unassembled WGS sequence"/>
</dbReference>
<evidence type="ECO:0000313" key="2">
    <source>
        <dbReference type="EMBL" id="OAG94293.1"/>
    </source>
</evidence>
<protein>
    <recommendedName>
        <fullName evidence="6">DUF2273 domain-containing protein</fullName>
    </recommendedName>
</protein>
<evidence type="ECO:0000313" key="4">
    <source>
        <dbReference type="Proteomes" id="UP000077421"/>
    </source>
</evidence>
<sequence length="76" mass="9131">MERLWERIKRLRVLPGRYKGMALGVLVWVFIEFFGFFSTLLLAALMVIGFAVGRIFDRPHEWEEWVKRLLQSDPYE</sequence>
<dbReference type="STRING" id="1765683.B2M26_06200"/>